<proteinExistence type="predicted"/>
<sequence>MYLDDDKIWRSSGIKPAHKHVNEVNKPFIACAATQRAEAAAAEAAGDDDLTTNNQPPCDRRVAAPLGDTSQLLVIHACDHITNLFNYFIISQRPANAH</sequence>
<reference evidence="1 2" key="1">
    <citation type="submission" date="2021-06" db="EMBL/GenBank/DDBJ databases">
        <title>A haploid diamondback moth (Plutella xylostella L.) genome assembly resolves 31 chromosomes and identifies a diamide resistance mutation.</title>
        <authorList>
            <person name="Ward C.M."/>
            <person name="Perry K.D."/>
            <person name="Baker G."/>
            <person name="Powis K."/>
            <person name="Heckel D.G."/>
            <person name="Baxter S.W."/>
        </authorList>
    </citation>
    <scope>NUCLEOTIDE SEQUENCE [LARGE SCALE GENOMIC DNA]</scope>
    <source>
        <strain evidence="1 2">LV</strain>
        <tissue evidence="1">Single pupa</tissue>
    </source>
</reference>
<protein>
    <submittedName>
        <fullName evidence="1">Uncharacterized protein</fullName>
    </submittedName>
</protein>
<accession>A0ABQ7R2P6</accession>
<dbReference type="EMBL" id="JAHIBW010000004">
    <property type="protein sequence ID" value="KAG7311565.1"/>
    <property type="molecule type" value="Genomic_DNA"/>
</dbReference>
<evidence type="ECO:0000313" key="2">
    <source>
        <dbReference type="Proteomes" id="UP000823941"/>
    </source>
</evidence>
<dbReference type="Proteomes" id="UP000823941">
    <property type="component" value="Chromosome 4"/>
</dbReference>
<evidence type="ECO:0000313" key="1">
    <source>
        <dbReference type="EMBL" id="KAG7311565.1"/>
    </source>
</evidence>
<gene>
    <name evidence="1" type="ORF">JYU34_002613</name>
</gene>
<name>A0ABQ7R2P6_PLUXY</name>
<keyword evidence="2" id="KW-1185">Reference proteome</keyword>
<organism evidence="1 2">
    <name type="scientific">Plutella xylostella</name>
    <name type="common">Diamondback moth</name>
    <name type="synonym">Plutella maculipennis</name>
    <dbReference type="NCBI Taxonomy" id="51655"/>
    <lineage>
        <taxon>Eukaryota</taxon>
        <taxon>Metazoa</taxon>
        <taxon>Ecdysozoa</taxon>
        <taxon>Arthropoda</taxon>
        <taxon>Hexapoda</taxon>
        <taxon>Insecta</taxon>
        <taxon>Pterygota</taxon>
        <taxon>Neoptera</taxon>
        <taxon>Endopterygota</taxon>
        <taxon>Lepidoptera</taxon>
        <taxon>Glossata</taxon>
        <taxon>Ditrysia</taxon>
        <taxon>Yponomeutoidea</taxon>
        <taxon>Plutellidae</taxon>
        <taxon>Plutella</taxon>
    </lineage>
</organism>
<comment type="caution">
    <text evidence="1">The sequence shown here is derived from an EMBL/GenBank/DDBJ whole genome shotgun (WGS) entry which is preliminary data.</text>
</comment>